<dbReference type="AlphaFoldDB" id="A0A081RDQ3"/>
<keyword evidence="1" id="KW-1133">Transmembrane helix</keyword>
<evidence type="ECO:0000313" key="3">
    <source>
        <dbReference type="Proteomes" id="UP000028411"/>
    </source>
</evidence>
<evidence type="ECO:0008006" key="4">
    <source>
        <dbReference type="Google" id="ProtNLM"/>
    </source>
</evidence>
<feature type="transmembrane region" description="Helical" evidence="1">
    <location>
        <begin position="93"/>
        <end position="115"/>
    </location>
</feature>
<evidence type="ECO:0000313" key="2">
    <source>
        <dbReference type="EMBL" id="KEQ53326.1"/>
    </source>
</evidence>
<dbReference type="Proteomes" id="UP000028411">
    <property type="component" value="Unassembled WGS sequence"/>
</dbReference>
<feature type="transmembrane region" description="Helical" evidence="1">
    <location>
        <begin position="21"/>
        <end position="39"/>
    </location>
</feature>
<sequence>MATQWNDGVTHRTGYARRMSTHLATALVIFCLLQIFIVAKMGGSLLLHLGIIIAIGGFAVAARGLEQRWEMLDRSGLSSQGLALRFRRDLMQLWSASIIGGLLWIPVSIIFRAIFG</sequence>
<keyword evidence="1" id="KW-0472">Membrane</keyword>
<dbReference type="EMBL" id="JFHR01000024">
    <property type="protein sequence ID" value="KEQ53326.1"/>
    <property type="molecule type" value="Genomic_DNA"/>
</dbReference>
<evidence type="ECO:0000256" key="1">
    <source>
        <dbReference type="SAM" id="Phobius"/>
    </source>
</evidence>
<reference evidence="2 3" key="1">
    <citation type="submission" date="2014-02" db="EMBL/GenBank/DDBJ databases">
        <title>Whole genome sequence of Sphingobium chlorophenolicum NBRC 16172.</title>
        <authorList>
            <person name="Gan H.M."/>
            <person name="Gan H.Y."/>
            <person name="Chew T.H."/>
            <person name="Savka M.A."/>
        </authorList>
    </citation>
    <scope>NUCLEOTIDE SEQUENCE [LARGE SCALE GENOMIC DNA]</scope>
    <source>
        <strain evidence="2 3">NBRC 16172</strain>
    </source>
</reference>
<proteinExistence type="predicted"/>
<protein>
    <recommendedName>
        <fullName evidence="4">Transmembrane protein</fullName>
    </recommendedName>
</protein>
<feature type="transmembrane region" description="Helical" evidence="1">
    <location>
        <begin position="45"/>
        <end position="65"/>
    </location>
</feature>
<keyword evidence="1" id="KW-0812">Transmembrane</keyword>
<dbReference type="PATRIC" id="fig|46429.4.peg.2310"/>
<comment type="caution">
    <text evidence="2">The sequence shown here is derived from an EMBL/GenBank/DDBJ whole genome shotgun (WGS) entry which is preliminary data.</text>
</comment>
<name>A0A081RDQ3_SPHCR</name>
<accession>A0A081RDQ3</accession>
<organism evidence="2 3">
    <name type="scientific">Sphingobium chlorophenolicum</name>
    <dbReference type="NCBI Taxonomy" id="46429"/>
    <lineage>
        <taxon>Bacteria</taxon>
        <taxon>Pseudomonadati</taxon>
        <taxon>Pseudomonadota</taxon>
        <taxon>Alphaproteobacteria</taxon>
        <taxon>Sphingomonadales</taxon>
        <taxon>Sphingomonadaceae</taxon>
        <taxon>Sphingobium</taxon>
    </lineage>
</organism>
<gene>
    <name evidence="2" type="ORF">BV95_02333</name>
</gene>